<evidence type="ECO:0000256" key="7">
    <source>
        <dbReference type="ARBA" id="ARBA00023180"/>
    </source>
</evidence>
<comment type="caution">
    <text evidence="12">The sequence shown here is derived from an EMBL/GenBank/DDBJ whole genome shotgun (WGS) entry which is preliminary data.</text>
</comment>
<evidence type="ECO:0000256" key="2">
    <source>
        <dbReference type="ARBA" id="ARBA00022475"/>
    </source>
</evidence>
<feature type="transmembrane region" description="Helical" evidence="9">
    <location>
        <begin position="256"/>
        <end position="278"/>
    </location>
</feature>
<evidence type="ECO:0000256" key="1">
    <source>
        <dbReference type="ARBA" id="ARBA00004236"/>
    </source>
</evidence>
<keyword evidence="3 10" id="KW-0732">Signal</keyword>
<protein>
    <recommendedName>
        <fullName evidence="11">Ig-like domain-containing protein</fullName>
    </recommendedName>
</protein>
<evidence type="ECO:0000256" key="6">
    <source>
        <dbReference type="ARBA" id="ARBA00023157"/>
    </source>
</evidence>
<dbReference type="InterPro" id="IPR013106">
    <property type="entry name" value="Ig_V-set"/>
</dbReference>
<evidence type="ECO:0000256" key="3">
    <source>
        <dbReference type="ARBA" id="ARBA00022729"/>
    </source>
</evidence>
<feature type="region of interest" description="Disordered" evidence="8">
    <location>
        <begin position="312"/>
        <end position="342"/>
    </location>
</feature>
<evidence type="ECO:0000259" key="11">
    <source>
        <dbReference type="PROSITE" id="PS50835"/>
    </source>
</evidence>
<dbReference type="InterPro" id="IPR052051">
    <property type="entry name" value="TCR_complex_component"/>
</dbReference>
<keyword evidence="5 9" id="KW-0472">Membrane</keyword>
<dbReference type="InterPro" id="IPR003599">
    <property type="entry name" value="Ig_sub"/>
</dbReference>
<gene>
    <name evidence="12" type="ORF">ATANTOWER_013444</name>
</gene>
<feature type="chain" id="PRO_5045844754" description="Ig-like domain-containing protein" evidence="10">
    <location>
        <begin position="17"/>
        <end position="342"/>
    </location>
</feature>
<dbReference type="CDD" id="cd00099">
    <property type="entry name" value="IgV"/>
    <property type="match status" value="1"/>
</dbReference>
<dbReference type="InterPro" id="IPR007110">
    <property type="entry name" value="Ig-like_dom"/>
</dbReference>
<proteinExistence type="predicted"/>
<evidence type="ECO:0000313" key="12">
    <source>
        <dbReference type="EMBL" id="MED6249394.1"/>
    </source>
</evidence>
<evidence type="ECO:0000256" key="9">
    <source>
        <dbReference type="SAM" id="Phobius"/>
    </source>
</evidence>
<evidence type="ECO:0000313" key="13">
    <source>
        <dbReference type="Proteomes" id="UP001345963"/>
    </source>
</evidence>
<keyword evidence="4" id="KW-0391">Immunity</keyword>
<reference evidence="12 13" key="1">
    <citation type="submission" date="2021-07" db="EMBL/GenBank/DDBJ databases">
        <authorList>
            <person name="Palmer J.M."/>
        </authorList>
    </citation>
    <scope>NUCLEOTIDE SEQUENCE [LARGE SCALE GENOMIC DNA]</scope>
    <source>
        <strain evidence="12 13">AT_MEX2019</strain>
        <tissue evidence="12">Muscle</tissue>
    </source>
</reference>
<dbReference type="EMBL" id="JAHUTI010052004">
    <property type="protein sequence ID" value="MED6249394.1"/>
    <property type="molecule type" value="Genomic_DNA"/>
</dbReference>
<comment type="subcellular location">
    <subcellularLocation>
        <location evidence="1">Cell membrane</location>
    </subcellularLocation>
</comment>
<name>A0ABU7BGI7_9TELE</name>
<organism evidence="12 13">
    <name type="scientific">Ataeniobius toweri</name>
    <dbReference type="NCBI Taxonomy" id="208326"/>
    <lineage>
        <taxon>Eukaryota</taxon>
        <taxon>Metazoa</taxon>
        <taxon>Chordata</taxon>
        <taxon>Craniata</taxon>
        <taxon>Vertebrata</taxon>
        <taxon>Euteleostomi</taxon>
        <taxon>Actinopterygii</taxon>
        <taxon>Neopterygii</taxon>
        <taxon>Teleostei</taxon>
        <taxon>Neoteleostei</taxon>
        <taxon>Acanthomorphata</taxon>
        <taxon>Ovalentaria</taxon>
        <taxon>Atherinomorphae</taxon>
        <taxon>Cyprinodontiformes</taxon>
        <taxon>Goodeidae</taxon>
        <taxon>Ataeniobius</taxon>
    </lineage>
</organism>
<dbReference type="SUPFAM" id="SSF48726">
    <property type="entry name" value="Immunoglobulin"/>
    <property type="match status" value="2"/>
</dbReference>
<dbReference type="SMART" id="SM00409">
    <property type="entry name" value="IG"/>
    <property type="match status" value="2"/>
</dbReference>
<accession>A0ABU7BGI7</accession>
<dbReference type="Proteomes" id="UP001345963">
    <property type="component" value="Unassembled WGS sequence"/>
</dbReference>
<keyword evidence="6" id="KW-1015">Disulfide bond</keyword>
<evidence type="ECO:0000256" key="4">
    <source>
        <dbReference type="ARBA" id="ARBA00022859"/>
    </source>
</evidence>
<evidence type="ECO:0000256" key="8">
    <source>
        <dbReference type="SAM" id="MobiDB-lite"/>
    </source>
</evidence>
<feature type="signal peptide" evidence="10">
    <location>
        <begin position="1"/>
        <end position="16"/>
    </location>
</feature>
<feature type="domain" description="Ig-like" evidence="11">
    <location>
        <begin position="128"/>
        <end position="226"/>
    </location>
</feature>
<dbReference type="SMART" id="SM00406">
    <property type="entry name" value="IGv"/>
    <property type="match status" value="2"/>
</dbReference>
<dbReference type="PANTHER" id="PTHR19433">
    <property type="entry name" value="T-CELL RECEPTOR ALPHA CHAIN V REGION-RELATED"/>
    <property type="match status" value="1"/>
</dbReference>
<keyword evidence="7" id="KW-0325">Glycoprotein</keyword>
<evidence type="ECO:0000256" key="5">
    <source>
        <dbReference type="ARBA" id="ARBA00023136"/>
    </source>
</evidence>
<keyword evidence="9" id="KW-0812">Transmembrane</keyword>
<evidence type="ECO:0000256" key="10">
    <source>
        <dbReference type="SAM" id="SignalP"/>
    </source>
</evidence>
<keyword evidence="2" id="KW-1003">Cell membrane</keyword>
<dbReference type="Gene3D" id="2.60.40.10">
    <property type="entry name" value="Immunoglobulins"/>
    <property type="match status" value="2"/>
</dbReference>
<dbReference type="PANTHER" id="PTHR19433:SF133">
    <property type="entry name" value="IMMUNE-TYPE RECEPTOR 5 PRECURSOR-RELATED"/>
    <property type="match status" value="1"/>
</dbReference>
<dbReference type="InterPro" id="IPR013783">
    <property type="entry name" value="Ig-like_fold"/>
</dbReference>
<dbReference type="InterPro" id="IPR036179">
    <property type="entry name" value="Ig-like_dom_sf"/>
</dbReference>
<dbReference type="Pfam" id="PF07686">
    <property type="entry name" value="V-set"/>
    <property type="match status" value="2"/>
</dbReference>
<dbReference type="PROSITE" id="PS50835">
    <property type="entry name" value="IG_LIKE"/>
    <property type="match status" value="2"/>
</dbReference>
<keyword evidence="13" id="KW-1185">Reference proteome</keyword>
<sequence>MVIFFYFLLIVGVGRCKDGLTLEKMVSVGADVTLSCPRLNSDIDANLFWIRFIPGSWPEFLGGTYSFDFENNDNEITHIKAKQAPETFSLYISKVKESDAGLYYCIKVELLILTFLKGEFLRIKGTEPNITAIIQHPLPDLVHPGNPVSLQCSVLFNSQDKTSPMDHRVYWFQAGSNKSYPSFIYAHGNRGNECENSPEDHSGRKCVYNFSKNVSASDDGTYYCAVASCGVVLFGNGTKLDIEGSNKWDMQKTNTAFILLCALLMANLVVIFILIYIIRKKACHCSEDAVRGHDDQQNQQRDEVSLVYTAPTFTNRKDPKSKRGHVEKSEAVYSGVSGLGVD</sequence>
<feature type="domain" description="Ig-like" evidence="11">
    <location>
        <begin position="29"/>
        <end position="105"/>
    </location>
</feature>
<keyword evidence="9" id="KW-1133">Transmembrane helix</keyword>